<gene>
    <name evidence="2" type="ORF">LPC04_10430</name>
</gene>
<dbReference type="Pfam" id="PF09537">
    <property type="entry name" value="DUF2383"/>
    <property type="match status" value="1"/>
</dbReference>
<protein>
    <submittedName>
        <fullName evidence="2">PA2169 family four-helix-bundle protein</fullName>
    </submittedName>
</protein>
<evidence type="ECO:0000259" key="1">
    <source>
        <dbReference type="Pfam" id="PF09537"/>
    </source>
</evidence>
<dbReference type="InterPro" id="IPR016920">
    <property type="entry name" value="UCP029477"/>
</dbReference>
<sequence length="151" mass="16559">MDNQDTIDVLNTLIETCNDGERGFRNVAEHVHSADLKTLFATRASECHQACADLRAQVLQLGGDPETGGSASGALHRGWVSLLGTLSGYSDKSLLEACEKGEDSAMERYRDALDQALPDNVRMLIERQYEGVKRNHAQVRSLRDQARATAS</sequence>
<dbReference type="PIRSF" id="PIRSF029477">
    <property type="entry name" value="UCP029477"/>
    <property type="match status" value="1"/>
</dbReference>
<evidence type="ECO:0000313" key="3">
    <source>
        <dbReference type="Proteomes" id="UP001139353"/>
    </source>
</evidence>
<dbReference type="RefSeq" id="WP_275682152.1">
    <property type="nucleotide sequence ID" value="NZ_JAJLJH010000002.1"/>
</dbReference>
<dbReference type="EMBL" id="JAJLJH010000002">
    <property type="protein sequence ID" value="MCK9686121.1"/>
    <property type="molecule type" value="Genomic_DNA"/>
</dbReference>
<reference evidence="2" key="1">
    <citation type="submission" date="2021-11" db="EMBL/GenBank/DDBJ databases">
        <title>BS-T2-15 a new species belonging to the Comamonadaceae family isolated from the soil of a French oak forest.</title>
        <authorList>
            <person name="Mieszkin S."/>
            <person name="Alain K."/>
        </authorList>
    </citation>
    <scope>NUCLEOTIDE SEQUENCE</scope>
    <source>
        <strain evidence="2">BS-T2-15</strain>
    </source>
</reference>
<dbReference type="InterPro" id="IPR019052">
    <property type="entry name" value="DUF2383"/>
</dbReference>
<keyword evidence="3" id="KW-1185">Reference proteome</keyword>
<organism evidence="2 3">
    <name type="scientific">Scleromatobacter humisilvae</name>
    <dbReference type="NCBI Taxonomy" id="2897159"/>
    <lineage>
        <taxon>Bacteria</taxon>
        <taxon>Pseudomonadati</taxon>
        <taxon>Pseudomonadota</taxon>
        <taxon>Betaproteobacteria</taxon>
        <taxon>Burkholderiales</taxon>
        <taxon>Sphaerotilaceae</taxon>
        <taxon>Scleromatobacter</taxon>
    </lineage>
</organism>
<accession>A0A9X1YQK4</accession>
<dbReference type="InterPro" id="IPR009078">
    <property type="entry name" value="Ferritin-like_SF"/>
</dbReference>
<comment type="caution">
    <text evidence="2">The sequence shown here is derived from an EMBL/GenBank/DDBJ whole genome shotgun (WGS) entry which is preliminary data.</text>
</comment>
<name>A0A9X1YQK4_9BURK</name>
<dbReference type="Gene3D" id="1.20.1260.10">
    <property type="match status" value="1"/>
</dbReference>
<dbReference type="SUPFAM" id="SSF47240">
    <property type="entry name" value="Ferritin-like"/>
    <property type="match status" value="1"/>
</dbReference>
<dbReference type="InterPro" id="IPR012347">
    <property type="entry name" value="Ferritin-like"/>
</dbReference>
<dbReference type="Proteomes" id="UP001139353">
    <property type="component" value="Unassembled WGS sequence"/>
</dbReference>
<feature type="domain" description="DUF2383" evidence="1">
    <location>
        <begin position="5"/>
        <end position="114"/>
    </location>
</feature>
<dbReference type="InterPro" id="IPR011971">
    <property type="entry name" value="CHP02284"/>
</dbReference>
<evidence type="ECO:0000313" key="2">
    <source>
        <dbReference type="EMBL" id="MCK9686121.1"/>
    </source>
</evidence>
<dbReference type="AlphaFoldDB" id="A0A9X1YQK4"/>
<dbReference type="NCBIfam" id="TIGR02284">
    <property type="entry name" value="PA2169 family four-helix-bundle protein"/>
    <property type="match status" value="1"/>
</dbReference>
<proteinExistence type="predicted"/>